<dbReference type="InterPro" id="IPR032710">
    <property type="entry name" value="NTF2-like_dom_sf"/>
</dbReference>
<organism evidence="2 3">
    <name type="scientific">Asprobacillus argus</name>
    <dbReference type="NCBI Taxonomy" id="3076534"/>
    <lineage>
        <taxon>Bacteria</taxon>
        <taxon>Pseudomonadati</taxon>
        <taxon>Bacteroidota</taxon>
        <taxon>Flavobacteriia</taxon>
        <taxon>Flavobacteriales</taxon>
        <taxon>Flavobacteriaceae</taxon>
        <taxon>Asprobacillus</taxon>
    </lineage>
</organism>
<dbReference type="EMBL" id="JAVTTO010000003">
    <property type="protein sequence ID" value="MDT7832336.1"/>
    <property type="molecule type" value="Genomic_DNA"/>
</dbReference>
<accession>A0ABU3LGC5</accession>
<sequence>MTRFILFLLLFCAHLSFAQKKNVFQDVLSIVKETQKVISVKKGEKIDTTYFKTLFLPTARFTVVGEENGKRLHETMNLEAFTATLTDEYYSKGYFEIGKGQIIEEYNGIAQVIQSFYGKDSEGIEGWGLGSYQLIYSEGRWWIANMIWTMSSSGKEGIPKKYLKN</sequence>
<evidence type="ECO:0000313" key="2">
    <source>
        <dbReference type="EMBL" id="MDT7832336.1"/>
    </source>
</evidence>
<reference evidence="2 3" key="1">
    <citation type="submission" date="2023-09" db="EMBL/GenBank/DDBJ databases">
        <title>Novel taxa isolated from Blanes Bay.</title>
        <authorList>
            <person name="Rey-Velasco X."/>
            <person name="Lucena T."/>
        </authorList>
    </citation>
    <scope>NUCLEOTIDE SEQUENCE [LARGE SCALE GENOMIC DNA]</scope>
    <source>
        <strain evidence="2 3">S356</strain>
    </source>
</reference>
<keyword evidence="3" id="KW-1185">Reference proteome</keyword>
<protein>
    <recommendedName>
        <fullName evidence="4">Nuclear transport factor 2 family protein</fullName>
    </recommendedName>
</protein>
<dbReference type="Gene3D" id="3.10.450.50">
    <property type="match status" value="1"/>
</dbReference>
<evidence type="ECO:0000313" key="3">
    <source>
        <dbReference type="Proteomes" id="UP001257277"/>
    </source>
</evidence>
<comment type="caution">
    <text evidence="2">The sequence shown here is derived from an EMBL/GenBank/DDBJ whole genome shotgun (WGS) entry which is preliminary data.</text>
</comment>
<dbReference type="SUPFAM" id="SSF54427">
    <property type="entry name" value="NTF2-like"/>
    <property type="match status" value="1"/>
</dbReference>
<evidence type="ECO:0008006" key="4">
    <source>
        <dbReference type="Google" id="ProtNLM"/>
    </source>
</evidence>
<feature type="signal peptide" evidence="1">
    <location>
        <begin position="1"/>
        <end position="18"/>
    </location>
</feature>
<keyword evidence="1" id="KW-0732">Signal</keyword>
<evidence type="ECO:0000256" key="1">
    <source>
        <dbReference type="SAM" id="SignalP"/>
    </source>
</evidence>
<dbReference type="RefSeq" id="WP_349241596.1">
    <property type="nucleotide sequence ID" value="NZ_JAVTTO010000003.1"/>
</dbReference>
<gene>
    <name evidence="2" type="ORF">RQM59_08090</name>
</gene>
<proteinExistence type="predicted"/>
<feature type="chain" id="PRO_5047022701" description="Nuclear transport factor 2 family protein" evidence="1">
    <location>
        <begin position="19"/>
        <end position="165"/>
    </location>
</feature>
<dbReference type="Proteomes" id="UP001257277">
    <property type="component" value="Unassembled WGS sequence"/>
</dbReference>
<name>A0ABU3LGC5_9FLAO</name>